<dbReference type="EMBL" id="JABBWM010000063">
    <property type="protein sequence ID" value="KAG2097943.1"/>
    <property type="molecule type" value="Genomic_DNA"/>
</dbReference>
<evidence type="ECO:0000256" key="1">
    <source>
        <dbReference type="SAM" id="MobiDB-lite"/>
    </source>
</evidence>
<dbReference type="OrthoDB" id="10529591at2759"/>
<evidence type="ECO:0000313" key="3">
    <source>
        <dbReference type="Proteomes" id="UP000823399"/>
    </source>
</evidence>
<sequence length="157" mass="16457">MGGGGGAHPHSRSFGNLVSPPQPLEYPPGLTSNTGGYSRPRAAFSDSGSGAQTHYFRDRGEHDLGEGIYGGKLERWWWMDGEELDGVDGVEASVGGVREGNASDVLDGENVHANAAPEYRVSFQGCVPPLPGLVGLPSYEEAAGSGVRQGKVTVWST</sequence>
<reference evidence="2" key="1">
    <citation type="journal article" date="2020" name="New Phytol.">
        <title>Comparative genomics reveals dynamic genome evolution in host specialist ectomycorrhizal fungi.</title>
        <authorList>
            <person name="Lofgren L.A."/>
            <person name="Nguyen N.H."/>
            <person name="Vilgalys R."/>
            <person name="Ruytinx J."/>
            <person name="Liao H.L."/>
            <person name="Branco S."/>
            <person name="Kuo A."/>
            <person name="LaButti K."/>
            <person name="Lipzen A."/>
            <person name="Andreopoulos W."/>
            <person name="Pangilinan J."/>
            <person name="Riley R."/>
            <person name="Hundley H."/>
            <person name="Na H."/>
            <person name="Barry K."/>
            <person name="Grigoriev I.V."/>
            <person name="Stajich J.E."/>
            <person name="Kennedy P.G."/>
        </authorList>
    </citation>
    <scope>NUCLEOTIDE SEQUENCE</scope>
    <source>
        <strain evidence="2">FC423</strain>
    </source>
</reference>
<dbReference type="AlphaFoldDB" id="A0A9P7JQ78"/>
<gene>
    <name evidence="2" type="ORF">F5147DRAFT_816208</name>
</gene>
<feature type="region of interest" description="Disordered" evidence="1">
    <location>
        <begin position="1"/>
        <end position="63"/>
    </location>
</feature>
<comment type="caution">
    <text evidence="2">The sequence shown here is derived from an EMBL/GenBank/DDBJ whole genome shotgun (WGS) entry which is preliminary data.</text>
</comment>
<accession>A0A9P7JQ78</accession>
<keyword evidence="3" id="KW-1185">Reference proteome</keyword>
<dbReference type="Proteomes" id="UP000823399">
    <property type="component" value="Unassembled WGS sequence"/>
</dbReference>
<name>A0A9P7JQ78_9AGAM</name>
<organism evidence="2 3">
    <name type="scientific">Suillus discolor</name>
    <dbReference type="NCBI Taxonomy" id="1912936"/>
    <lineage>
        <taxon>Eukaryota</taxon>
        <taxon>Fungi</taxon>
        <taxon>Dikarya</taxon>
        <taxon>Basidiomycota</taxon>
        <taxon>Agaricomycotina</taxon>
        <taxon>Agaricomycetes</taxon>
        <taxon>Agaricomycetidae</taxon>
        <taxon>Boletales</taxon>
        <taxon>Suillineae</taxon>
        <taxon>Suillaceae</taxon>
        <taxon>Suillus</taxon>
    </lineage>
</organism>
<protein>
    <submittedName>
        <fullName evidence="2">Uncharacterized protein</fullName>
    </submittedName>
</protein>
<dbReference type="GeneID" id="64705819"/>
<evidence type="ECO:0000313" key="2">
    <source>
        <dbReference type="EMBL" id="KAG2097943.1"/>
    </source>
</evidence>
<proteinExistence type="predicted"/>
<dbReference type="RefSeq" id="XP_041288701.1">
    <property type="nucleotide sequence ID" value="XM_041443560.1"/>
</dbReference>